<gene>
    <name evidence="1" type="ORF">LA76x_1317</name>
</gene>
<accession>A0A0S2F7G8</accession>
<dbReference type="EMBL" id="CP011129">
    <property type="protein sequence ID" value="ALN79474.1"/>
    <property type="molecule type" value="Genomic_DNA"/>
</dbReference>
<reference evidence="1 2" key="1">
    <citation type="journal article" date="2015" name="BMC Genomics">
        <title>Comparative genomics and metabolic profiling of the genus Lysobacter.</title>
        <authorList>
            <person name="de Bruijn I."/>
            <person name="Cheng X."/>
            <person name="de Jager V."/>
            <person name="Exposito R.G."/>
            <person name="Watrous J."/>
            <person name="Patel N."/>
            <person name="Postma J."/>
            <person name="Dorrestein P.C."/>
            <person name="Kobayashi D."/>
            <person name="Raaijmakers J.M."/>
        </authorList>
    </citation>
    <scope>NUCLEOTIDE SEQUENCE [LARGE SCALE GENOMIC DNA]</scope>
    <source>
        <strain evidence="1 2">76</strain>
    </source>
</reference>
<dbReference type="KEGG" id="lab:LA76x_1317"/>
<dbReference type="AlphaFoldDB" id="A0A0S2F7G8"/>
<evidence type="ECO:0000313" key="1">
    <source>
        <dbReference type="EMBL" id="ALN79474.1"/>
    </source>
</evidence>
<proteinExistence type="predicted"/>
<dbReference type="Proteomes" id="UP000060787">
    <property type="component" value="Chromosome"/>
</dbReference>
<evidence type="ECO:0000313" key="2">
    <source>
        <dbReference type="Proteomes" id="UP000060787"/>
    </source>
</evidence>
<dbReference type="PATRIC" id="fig|84531.8.peg.1343"/>
<sequence length="99" mass="10711">MSPHEDGGYIDRDDANSLAGALLGLLAATKRRVEDAEAALAQRDSAVAELVEADREYDEALCLANIGYGSDHEDRAAQQRLREAITRRRDAVARFGAAP</sequence>
<name>A0A0S2F7G8_LYSAN</name>
<keyword evidence="2" id="KW-1185">Reference proteome</keyword>
<organism evidence="1 2">
    <name type="scientific">Lysobacter antibioticus</name>
    <dbReference type="NCBI Taxonomy" id="84531"/>
    <lineage>
        <taxon>Bacteria</taxon>
        <taxon>Pseudomonadati</taxon>
        <taxon>Pseudomonadota</taxon>
        <taxon>Gammaproteobacteria</taxon>
        <taxon>Lysobacterales</taxon>
        <taxon>Lysobacteraceae</taxon>
        <taxon>Lysobacter</taxon>
    </lineage>
</organism>
<dbReference type="STRING" id="84531.LA76x_1317"/>
<protein>
    <submittedName>
        <fullName evidence="1">Uncharacterized protein</fullName>
    </submittedName>
</protein>